<evidence type="ECO:0000256" key="5">
    <source>
        <dbReference type="SAM" id="Phobius"/>
    </source>
</evidence>
<reference evidence="7" key="1">
    <citation type="submission" date="2021-01" db="EMBL/GenBank/DDBJ databases">
        <authorList>
            <consortium name="Aspergillus chevalieri M1 genome sequencing consortium"/>
            <person name="Kazuki M."/>
            <person name="Futagami T."/>
        </authorList>
    </citation>
    <scope>NUCLEOTIDE SEQUENCE</scope>
    <source>
        <strain evidence="7">M1</strain>
    </source>
</reference>
<keyword evidence="5" id="KW-0472">Membrane</keyword>
<comment type="similarity">
    <text evidence="1">Belongs to the paxM FAD-dependent monooxygenase family.</text>
</comment>
<feature type="transmembrane region" description="Helical" evidence="5">
    <location>
        <begin position="605"/>
        <end position="623"/>
    </location>
</feature>
<dbReference type="GO" id="GO:0004497">
    <property type="term" value="F:monooxygenase activity"/>
    <property type="evidence" value="ECO:0007669"/>
    <property type="project" value="InterPro"/>
</dbReference>
<keyword evidence="4" id="KW-0560">Oxidoreductase</keyword>
<evidence type="ECO:0000256" key="3">
    <source>
        <dbReference type="ARBA" id="ARBA00022827"/>
    </source>
</evidence>
<dbReference type="PRINTS" id="PR00420">
    <property type="entry name" value="RNGMNOXGNASE"/>
</dbReference>
<dbReference type="EMBL" id="AP024423">
    <property type="protein sequence ID" value="BCR92907.1"/>
    <property type="molecule type" value="Genomic_DNA"/>
</dbReference>
<keyword evidence="5" id="KW-1133">Transmembrane helix</keyword>
<evidence type="ECO:0000259" key="6">
    <source>
        <dbReference type="Pfam" id="PF01494"/>
    </source>
</evidence>
<feature type="transmembrane region" description="Helical" evidence="5">
    <location>
        <begin position="474"/>
        <end position="492"/>
    </location>
</feature>
<dbReference type="InterPro" id="IPR050562">
    <property type="entry name" value="FAD_mOase_fung"/>
</dbReference>
<feature type="transmembrane region" description="Helical" evidence="5">
    <location>
        <begin position="27"/>
        <end position="49"/>
    </location>
</feature>
<evidence type="ECO:0000313" key="7">
    <source>
        <dbReference type="EMBL" id="BCR92907.1"/>
    </source>
</evidence>
<dbReference type="AlphaFoldDB" id="A0A7R7VY46"/>
<feature type="transmembrane region" description="Helical" evidence="5">
    <location>
        <begin position="556"/>
        <end position="585"/>
    </location>
</feature>
<dbReference type="Proteomes" id="UP000637239">
    <property type="component" value="Chromosome 8"/>
</dbReference>
<evidence type="ECO:0000313" key="8">
    <source>
        <dbReference type="Proteomes" id="UP000637239"/>
    </source>
</evidence>
<dbReference type="InterPro" id="IPR036188">
    <property type="entry name" value="FAD/NAD-bd_sf"/>
</dbReference>
<keyword evidence="8" id="KW-1185">Reference proteome</keyword>
<dbReference type="Pfam" id="PF01494">
    <property type="entry name" value="FAD_binding_3"/>
    <property type="match status" value="1"/>
</dbReference>
<reference evidence="7" key="2">
    <citation type="submission" date="2021-02" db="EMBL/GenBank/DDBJ databases">
        <title>Aspergillus chevalieri M1 genome sequence.</title>
        <authorList>
            <person name="Kadooka C."/>
            <person name="Mori K."/>
            <person name="Futagami T."/>
        </authorList>
    </citation>
    <scope>NUCLEOTIDE SEQUENCE</scope>
    <source>
        <strain evidence="7">M1</strain>
    </source>
</reference>
<protein>
    <recommendedName>
        <fullName evidence="6">FAD-binding domain-containing protein</fullName>
    </recommendedName>
</protein>
<name>A0A7R7VY46_ASPCH</name>
<dbReference type="Gene3D" id="3.50.50.60">
    <property type="entry name" value="FAD/NAD(P)-binding domain"/>
    <property type="match status" value="1"/>
</dbReference>
<evidence type="ECO:0000256" key="4">
    <source>
        <dbReference type="ARBA" id="ARBA00023002"/>
    </source>
</evidence>
<feature type="domain" description="FAD-binding" evidence="6">
    <location>
        <begin position="35"/>
        <end position="365"/>
    </location>
</feature>
<accession>A0A7R7VY46</accession>
<evidence type="ECO:0000256" key="1">
    <source>
        <dbReference type="ARBA" id="ARBA00007992"/>
    </source>
</evidence>
<proteinExistence type="inferred from homology"/>
<dbReference type="RefSeq" id="XP_043141420.1">
    <property type="nucleotide sequence ID" value="XM_043284218.1"/>
</dbReference>
<feature type="transmembrane region" description="Helical" evidence="5">
    <location>
        <begin position="689"/>
        <end position="707"/>
    </location>
</feature>
<keyword evidence="3" id="KW-0274">FAD</keyword>
<feature type="transmembrane region" description="Helical" evidence="5">
    <location>
        <begin position="758"/>
        <end position="779"/>
    </location>
</feature>
<feature type="transmembrane region" description="Helical" evidence="5">
    <location>
        <begin position="727"/>
        <end position="746"/>
    </location>
</feature>
<dbReference type="GO" id="GO:0071949">
    <property type="term" value="F:FAD binding"/>
    <property type="evidence" value="ECO:0007669"/>
    <property type="project" value="InterPro"/>
</dbReference>
<dbReference type="GeneID" id="66987256"/>
<dbReference type="SUPFAM" id="SSF51905">
    <property type="entry name" value="FAD/NAD(P)-binding domain"/>
    <property type="match status" value="1"/>
</dbReference>
<keyword evidence="2" id="KW-0285">Flavoprotein</keyword>
<dbReference type="KEGG" id="ache:ACHE_80807S"/>
<dbReference type="PANTHER" id="PTHR47356">
    <property type="entry name" value="FAD-DEPENDENT MONOOXYGENASE ASQG-RELATED"/>
    <property type="match status" value="1"/>
</dbReference>
<dbReference type="InterPro" id="IPR002938">
    <property type="entry name" value="FAD-bd"/>
</dbReference>
<evidence type="ECO:0000256" key="2">
    <source>
        <dbReference type="ARBA" id="ARBA00022630"/>
    </source>
</evidence>
<sequence length="805" mass="90603">MILILREARKVTKFKTRLEWHRLDSTVLWAMATFSVLIVGGSVAGLALANMLERYGIEYTLIEKHEVIAPQLGASFTMLPQAARILDQLGCFGKIRTLGTPVNDGGLFGPGGNPLNIDPNAGDNLEALLGYKMWAVERRQLVDILYQNLADKSRIHTSCGALKLDCLEHGVRVETQNGRVFTGSIVVGADGVHSRIRQEMWRIADTESDDIRIKKDQSAIKSTYSCIFGISEDLDQSGITSTSRTCFQGRNYLYQRSAHGKLYWFAFSKNVEKGRDIPRYTDEDTERAISRFGDDVLQPGITLRKLYEHRTHAVLLPLEEYVLSRCYYRRIILIGDSLHKIHPLSGQGGASALESAAYLANKLKKLTYNEKFPSDEQIQAAFADFEQNRRSRTESLMNDGHGLARLESLDNAFLRFLMLHIVSRISEGYLQSMLAEACAPGVSLEYLPLPSKRGIVPYEDELHIRPQRRKVHSTVIWTSTFILLGLVQFVAFRETPAANRVLVSQASPEANWAWNSEYQSRDALPPLQMYTAISAIAVNALWCLESYRSQFLIGPLCSAVPFILLASFTGWNVAMPVYFALYILLSHRKAFYYPSPRAIELPAAKALPIALVLVYPIAIYRAFAEASMNASEISSGGFRFQPLLVAHASLPFTVTLVKEIFKRATEAPKEPNGIWGNADIPHVSRYQDLIFFTVSAVHLLFIATFPLHSSPQIPHYKYATDEAVIQFVFSGLYIKLWLLFTVWDLRRVRATNISWKKAVLYITLGTFMVGPAGCLVAAWKWRERTLGRLRTRKGETKTKSELKAV</sequence>
<dbReference type="PANTHER" id="PTHR47356:SF2">
    <property type="entry name" value="FAD-BINDING DOMAIN-CONTAINING PROTEIN-RELATED"/>
    <property type="match status" value="1"/>
</dbReference>
<gene>
    <name evidence="7" type="ORF">ACHE_80807S</name>
</gene>
<organism evidence="7 8">
    <name type="scientific">Aspergillus chevalieri</name>
    <name type="common">Eurotium chevalieri</name>
    <dbReference type="NCBI Taxonomy" id="182096"/>
    <lineage>
        <taxon>Eukaryota</taxon>
        <taxon>Fungi</taxon>
        <taxon>Dikarya</taxon>
        <taxon>Ascomycota</taxon>
        <taxon>Pezizomycotina</taxon>
        <taxon>Eurotiomycetes</taxon>
        <taxon>Eurotiomycetidae</taxon>
        <taxon>Eurotiales</taxon>
        <taxon>Aspergillaceae</taxon>
        <taxon>Aspergillus</taxon>
        <taxon>Aspergillus subgen. Aspergillus</taxon>
    </lineage>
</organism>
<keyword evidence="5" id="KW-0812">Transmembrane</keyword>